<accession>A0A3M2LM09</accession>
<dbReference type="Proteomes" id="UP000282674">
    <property type="component" value="Unassembled WGS sequence"/>
</dbReference>
<proteinExistence type="predicted"/>
<evidence type="ECO:0000313" key="2">
    <source>
        <dbReference type="EMBL" id="RMI38474.1"/>
    </source>
</evidence>
<evidence type="ECO:0000259" key="1">
    <source>
        <dbReference type="Pfam" id="PF00144"/>
    </source>
</evidence>
<feature type="domain" description="Beta-lactamase-related" evidence="1">
    <location>
        <begin position="75"/>
        <end position="407"/>
    </location>
</feature>
<organism evidence="2 3">
    <name type="scientific">Actinomadura harenae</name>
    <dbReference type="NCBI Taxonomy" id="2483351"/>
    <lineage>
        <taxon>Bacteria</taxon>
        <taxon>Bacillati</taxon>
        <taxon>Actinomycetota</taxon>
        <taxon>Actinomycetes</taxon>
        <taxon>Streptosporangiales</taxon>
        <taxon>Thermomonosporaceae</taxon>
        <taxon>Actinomadura</taxon>
    </lineage>
</organism>
<dbReference type="RefSeq" id="WP_122198372.1">
    <property type="nucleotide sequence ID" value="NZ_JBHSKC010000041.1"/>
</dbReference>
<protein>
    <submittedName>
        <fullName evidence="2">Class A beta-lactamase-related serine hydrolase</fullName>
    </submittedName>
</protein>
<dbReference type="InterPro" id="IPR050491">
    <property type="entry name" value="AmpC-like"/>
</dbReference>
<reference evidence="2 3" key="1">
    <citation type="submission" date="2018-10" db="EMBL/GenBank/DDBJ databases">
        <title>Isolation from soil.</title>
        <authorList>
            <person name="Hu J."/>
        </authorList>
    </citation>
    <scope>NUCLEOTIDE SEQUENCE [LARGE SCALE GENOMIC DNA]</scope>
    <source>
        <strain evidence="2 3">NEAU-Ht49</strain>
    </source>
</reference>
<dbReference type="SUPFAM" id="SSF56601">
    <property type="entry name" value="beta-lactamase/transpeptidase-like"/>
    <property type="match status" value="1"/>
</dbReference>
<sequence>MESPAFGHKDFGRRDFGRRDFGRLAALGVGGPALLAACGEGGGAHDASSVAANGAAAAARSWKVTGRSLSGLGGFDATVKGFMQARNIPCGQLAVARKGKLLLARGYTWSASTSLKTSPTSLFRIASLSKPITATAVLRLIQEGRLKPTDRVATLLKLPAHADPRLADVTVLRLLQHLGGWDRDTSPDPMFQDAAIAKALKKGLPVSRADIMRWESGRRLDHKPGTAYAYSNYGYMLLGRIIEKVSGQSYGAYVQAKVLGPRGIKRMKLAHGLTKAAGEVPYYSSAKGATVYDNSGKQVAYPYGGFNIENMDAHGGWLGTAVDLTRFARIYDGGTPVLNAASISRAFAKPETGIDPGGWYYGTGWMVRPVTGGRNTWHDGSLPGTSTLLVRRFDGLTWAVLFDQRQEGSQPSYGDIDGALHQAANAVRTWPTGDLYGSYF</sequence>
<dbReference type="GO" id="GO:0016787">
    <property type="term" value="F:hydrolase activity"/>
    <property type="evidence" value="ECO:0007669"/>
    <property type="project" value="UniProtKB-KW"/>
</dbReference>
<dbReference type="AlphaFoldDB" id="A0A3M2LM09"/>
<dbReference type="Pfam" id="PF00144">
    <property type="entry name" value="Beta-lactamase"/>
    <property type="match status" value="1"/>
</dbReference>
<comment type="caution">
    <text evidence="2">The sequence shown here is derived from an EMBL/GenBank/DDBJ whole genome shotgun (WGS) entry which is preliminary data.</text>
</comment>
<dbReference type="PANTHER" id="PTHR46825:SF9">
    <property type="entry name" value="BETA-LACTAMASE-RELATED DOMAIN-CONTAINING PROTEIN"/>
    <property type="match status" value="1"/>
</dbReference>
<dbReference type="OrthoDB" id="262125at2"/>
<keyword evidence="2" id="KW-0378">Hydrolase</keyword>
<name>A0A3M2LM09_9ACTN</name>
<keyword evidence="3" id="KW-1185">Reference proteome</keyword>
<dbReference type="Gene3D" id="3.40.710.10">
    <property type="entry name" value="DD-peptidase/beta-lactamase superfamily"/>
    <property type="match status" value="1"/>
</dbReference>
<dbReference type="EMBL" id="RFFG01000085">
    <property type="protein sequence ID" value="RMI38474.1"/>
    <property type="molecule type" value="Genomic_DNA"/>
</dbReference>
<dbReference type="InterPro" id="IPR012338">
    <property type="entry name" value="Beta-lactam/transpept-like"/>
</dbReference>
<evidence type="ECO:0000313" key="3">
    <source>
        <dbReference type="Proteomes" id="UP000282674"/>
    </source>
</evidence>
<dbReference type="PANTHER" id="PTHR46825">
    <property type="entry name" value="D-ALANYL-D-ALANINE-CARBOXYPEPTIDASE/ENDOPEPTIDASE AMPH"/>
    <property type="match status" value="1"/>
</dbReference>
<gene>
    <name evidence="2" type="ORF">EBO15_32885</name>
</gene>
<dbReference type="InterPro" id="IPR001466">
    <property type="entry name" value="Beta-lactam-related"/>
</dbReference>